<keyword evidence="2" id="KW-0805">Transcription regulation</keyword>
<dbReference type="AlphaFoldDB" id="A0A851GC65"/>
<dbReference type="SUPFAM" id="SSF88659">
    <property type="entry name" value="Sigma3 and sigma4 domains of RNA polymerase sigma factors"/>
    <property type="match status" value="1"/>
</dbReference>
<dbReference type="InterPro" id="IPR013325">
    <property type="entry name" value="RNA_pol_sigma_r2"/>
</dbReference>
<reference evidence="7 8" key="1">
    <citation type="submission" date="2020-07" db="EMBL/GenBank/DDBJ databases">
        <title>Roseicoccus Jingziensis gen. nov., sp. nov., isolated from coastal seawater.</title>
        <authorList>
            <person name="Feng X."/>
        </authorList>
    </citation>
    <scope>NUCLEOTIDE SEQUENCE [LARGE SCALE GENOMIC DNA]</scope>
    <source>
        <strain evidence="7 8">N1E253</strain>
    </source>
</reference>
<dbReference type="EMBL" id="JACBAZ010000002">
    <property type="protein sequence ID" value="NWK55016.1"/>
    <property type="molecule type" value="Genomic_DNA"/>
</dbReference>
<dbReference type="Gene3D" id="1.10.1740.10">
    <property type="match status" value="1"/>
</dbReference>
<protein>
    <submittedName>
        <fullName evidence="7">Sigma-70 family RNA polymerase sigma factor</fullName>
    </submittedName>
</protein>
<keyword evidence="4" id="KW-0804">Transcription</keyword>
<feature type="region of interest" description="Disordered" evidence="5">
    <location>
        <begin position="1"/>
        <end position="20"/>
    </location>
</feature>
<feature type="compositionally biased region" description="Basic and acidic residues" evidence="5">
    <location>
        <begin position="10"/>
        <end position="19"/>
    </location>
</feature>
<dbReference type="InterPro" id="IPR014284">
    <property type="entry name" value="RNA_pol_sigma-70_dom"/>
</dbReference>
<dbReference type="NCBIfam" id="TIGR02937">
    <property type="entry name" value="sigma70-ECF"/>
    <property type="match status" value="1"/>
</dbReference>
<organism evidence="7 8">
    <name type="scientific">Oceaniferula marina</name>
    <dbReference type="NCBI Taxonomy" id="2748318"/>
    <lineage>
        <taxon>Bacteria</taxon>
        <taxon>Pseudomonadati</taxon>
        <taxon>Verrucomicrobiota</taxon>
        <taxon>Verrucomicrobiia</taxon>
        <taxon>Verrucomicrobiales</taxon>
        <taxon>Verrucomicrobiaceae</taxon>
        <taxon>Oceaniferula</taxon>
    </lineage>
</organism>
<dbReference type="GO" id="GO:0016987">
    <property type="term" value="F:sigma factor activity"/>
    <property type="evidence" value="ECO:0007669"/>
    <property type="project" value="UniProtKB-KW"/>
</dbReference>
<dbReference type="Proteomes" id="UP000557872">
    <property type="component" value="Unassembled WGS sequence"/>
</dbReference>
<comment type="caution">
    <text evidence="7">The sequence shown here is derived from an EMBL/GenBank/DDBJ whole genome shotgun (WGS) entry which is preliminary data.</text>
</comment>
<keyword evidence="8" id="KW-1185">Reference proteome</keyword>
<evidence type="ECO:0000256" key="2">
    <source>
        <dbReference type="ARBA" id="ARBA00023015"/>
    </source>
</evidence>
<comment type="similarity">
    <text evidence="1">Belongs to the sigma-70 factor family. ECF subfamily.</text>
</comment>
<name>A0A851GC65_9BACT</name>
<dbReference type="InterPro" id="IPR039425">
    <property type="entry name" value="RNA_pol_sigma-70-like"/>
</dbReference>
<dbReference type="RefSeq" id="WP_178931560.1">
    <property type="nucleotide sequence ID" value="NZ_JACBAZ010000002.1"/>
</dbReference>
<evidence type="ECO:0000256" key="5">
    <source>
        <dbReference type="SAM" id="MobiDB-lite"/>
    </source>
</evidence>
<dbReference type="InterPro" id="IPR013324">
    <property type="entry name" value="RNA_pol_sigma_r3/r4-like"/>
</dbReference>
<evidence type="ECO:0000259" key="6">
    <source>
        <dbReference type="Pfam" id="PF04542"/>
    </source>
</evidence>
<proteinExistence type="inferred from homology"/>
<dbReference type="PANTHER" id="PTHR43133">
    <property type="entry name" value="RNA POLYMERASE ECF-TYPE SIGMA FACTO"/>
    <property type="match status" value="1"/>
</dbReference>
<accession>A0A851GC65</accession>
<dbReference type="Pfam" id="PF04542">
    <property type="entry name" value="Sigma70_r2"/>
    <property type="match status" value="1"/>
</dbReference>
<evidence type="ECO:0000256" key="3">
    <source>
        <dbReference type="ARBA" id="ARBA00023082"/>
    </source>
</evidence>
<dbReference type="GO" id="GO:0006352">
    <property type="term" value="P:DNA-templated transcription initiation"/>
    <property type="evidence" value="ECO:0007669"/>
    <property type="project" value="InterPro"/>
</dbReference>
<dbReference type="PANTHER" id="PTHR43133:SF51">
    <property type="entry name" value="RNA POLYMERASE SIGMA FACTOR"/>
    <property type="match status" value="1"/>
</dbReference>
<evidence type="ECO:0000313" key="8">
    <source>
        <dbReference type="Proteomes" id="UP000557872"/>
    </source>
</evidence>
<keyword evidence="3" id="KW-0731">Sigma factor</keyword>
<dbReference type="SUPFAM" id="SSF88946">
    <property type="entry name" value="Sigma2 domain of RNA polymerase sigma factors"/>
    <property type="match status" value="1"/>
</dbReference>
<evidence type="ECO:0000256" key="4">
    <source>
        <dbReference type="ARBA" id="ARBA00023163"/>
    </source>
</evidence>
<sequence length="210" mass="24104">MAEQDVDDADMSRDGRELPLHAPESGLLQHAVEDDALSFTKHYLATMTSLRAYLGSFLRDHAAVEDCLQETCLVLWNKRQPHWSEEDFRKVAFTSARFKALSWLKKNKPAKHLSLSPELSERLAVLAAQADDSGDDHRSDRTEALRVCMDGLPERQRALIEARYDANQENALQKLSKQQNRTMAAIYKQLERIRTALRQCVERRAEKDRV</sequence>
<evidence type="ECO:0000256" key="1">
    <source>
        <dbReference type="ARBA" id="ARBA00010641"/>
    </source>
</evidence>
<evidence type="ECO:0000313" key="7">
    <source>
        <dbReference type="EMBL" id="NWK55016.1"/>
    </source>
</evidence>
<dbReference type="InterPro" id="IPR007627">
    <property type="entry name" value="RNA_pol_sigma70_r2"/>
</dbReference>
<feature type="domain" description="RNA polymerase sigma-70 region 2" evidence="6">
    <location>
        <begin position="49"/>
        <end position="108"/>
    </location>
</feature>
<gene>
    <name evidence="7" type="ORF">HW115_05310</name>
</gene>